<evidence type="ECO:0000256" key="3">
    <source>
        <dbReference type="ARBA" id="ARBA00023152"/>
    </source>
</evidence>
<comment type="subunit">
    <text evidence="5">Homodimer.</text>
</comment>
<feature type="active site" description="Proton donor/acceptor" evidence="5 6">
    <location>
        <position position="88"/>
    </location>
</feature>
<dbReference type="CDD" id="cd07067">
    <property type="entry name" value="HP_PGM_like"/>
    <property type="match status" value="1"/>
</dbReference>
<evidence type="ECO:0000313" key="10">
    <source>
        <dbReference type="EMBL" id="MVA98041.1"/>
    </source>
</evidence>
<keyword evidence="11" id="KW-1185">Reference proteome</keyword>
<keyword evidence="2 5" id="KW-0312">Gluconeogenesis</keyword>
<evidence type="ECO:0000256" key="9">
    <source>
        <dbReference type="RuleBase" id="RU004512"/>
    </source>
</evidence>
<dbReference type="EC" id="5.4.2.11" evidence="5 9"/>
<dbReference type="UniPathway" id="UPA00109">
    <property type="reaction ID" value="UER00186"/>
</dbReference>
<evidence type="ECO:0000256" key="8">
    <source>
        <dbReference type="PIRSR" id="PIRSR613078-3"/>
    </source>
</evidence>
<dbReference type="InterPro" id="IPR013078">
    <property type="entry name" value="His_Pase_superF_clade-1"/>
</dbReference>
<dbReference type="GO" id="GO:0004619">
    <property type="term" value="F:phosphoglycerate mutase activity"/>
    <property type="evidence" value="ECO:0007669"/>
    <property type="project" value="UniProtKB-UniRule"/>
</dbReference>
<evidence type="ECO:0000256" key="7">
    <source>
        <dbReference type="PIRSR" id="PIRSR613078-2"/>
    </source>
</evidence>
<feature type="binding site" evidence="5 7">
    <location>
        <begin position="159"/>
        <end position="160"/>
    </location>
    <ligand>
        <name>substrate</name>
    </ligand>
</feature>
<dbReference type="RefSeq" id="WP_156713025.1">
    <property type="nucleotide sequence ID" value="NZ_WPHG01000003.1"/>
</dbReference>
<dbReference type="PROSITE" id="PS00175">
    <property type="entry name" value="PG_MUTASE"/>
    <property type="match status" value="1"/>
</dbReference>
<dbReference type="PANTHER" id="PTHR11931">
    <property type="entry name" value="PHOSPHOGLYCERATE MUTASE"/>
    <property type="match status" value="1"/>
</dbReference>
<dbReference type="HAMAP" id="MF_01039">
    <property type="entry name" value="PGAM_GpmA"/>
    <property type="match status" value="1"/>
</dbReference>
<dbReference type="InterPro" id="IPR029033">
    <property type="entry name" value="His_PPase_superfam"/>
</dbReference>
<evidence type="ECO:0000256" key="4">
    <source>
        <dbReference type="ARBA" id="ARBA00023235"/>
    </source>
</evidence>
<feature type="binding site" evidence="5 7">
    <location>
        <position position="61"/>
    </location>
    <ligand>
        <name>substrate</name>
    </ligand>
</feature>
<dbReference type="PIRSF" id="PIRSF000709">
    <property type="entry name" value="6PFK_2-Ptase"/>
    <property type="match status" value="1"/>
</dbReference>
<dbReference type="GO" id="GO:0006096">
    <property type="term" value="P:glycolytic process"/>
    <property type="evidence" value="ECO:0007669"/>
    <property type="project" value="UniProtKB-UniRule"/>
</dbReference>
<comment type="similarity">
    <text evidence="1 5">Belongs to the phosphoglycerate mutase family. BPG-dependent PGAM subfamily.</text>
</comment>
<dbReference type="NCBIfam" id="TIGR01258">
    <property type="entry name" value="pgm_1"/>
    <property type="match status" value="1"/>
</dbReference>
<comment type="pathway">
    <text evidence="5 9">Carbohydrate degradation; glycolysis; pyruvate from D-glyceraldehyde 3-phosphate: step 3/5.</text>
</comment>
<dbReference type="GO" id="GO:0006094">
    <property type="term" value="P:gluconeogenesis"/>
    <property type="evidence" value="ECO:0007669"/>
    <property type="project" value="UniProtKB-UniRule"/>
</dbReference>
<dbReference type="AlphaFoldDB" id="A0A844QJD8"/>
<evidence type="ECO:0000256" key="2">
    <source>
        <dbReference type="ARBA" id="ARBA00022432"/>
    </source>
</evidence>
<protein>
    <recommendedName>
        <fullName evidence="5 9">2,3-bisphosphoglycerate-dependent phosphoglycerate mutase</fullName>
        <shortName evidence="5">BPG-dependent PGAM</shortName>
        <shortName evidence="5">PGAM</shortName>
        <shortName evidence="5">Phosphoglyceromutase</shortName>
        <shortName evidence="5">dPGM</shortName>
        <ecNumber evidence="5 9">5.4.2.11</ecNumber>
    </recommendedName>
</protein>
<evidence type="ECO:0000313" key="11">
    <source>
        <dbReference type="Proteomes" id="UP000463224"/>
    </source>
</evidence>
<dbReference type="NCBIfam" id="NF002339">
    <property type="entry name" value="PRK01295.1"/>
    <property type="match status" value="1"/>
</dbReference>
<dbReference type="Gene3D" id="3.40.50.1240">
    <property type="entry name" value="Phosphoglycerate mutase-like"/>
    <property type="match status" value="1"/>
</dbReference>
<feature type="site" description="Transition state stabilizer" evidence="5 8">
    <location>
        <position position="158"/>
    </location>
</feature>
<keyword evidence="3 5" id="KW-0324">Glycolysis</keyword>
<feature type="binding site" evidence="5 7">
    <location>
        <begin position="22"/>
        <end position="23"/>
    </location>
    <ligand>
        <name>substrate</name>
    </ligand>
</feature>
<sequence length="205" mass="22696">MSGTLVLVRHGQSEWNLKNLFTGWRDVDLTEKGHGEAKAAGALLKARGTTFDIAFTSVLMRAQKTCQHILDAVGQGELKTERDLALNERDYGDLAGLNKDDARAKWGEEQVHIWRRSYDVQPPGGESLRDTGARVWPYYMHVIQPHVLRGETVLVAAHGNSLRALIMALDGLKPEEVVKLELGTGVPIVYRLNADSTVASKEILE</sequence>
<dbReference type="InterPro" id="IPR001345">
    <property type="entry name" value="PG/BPGM_mutase_AS"/>
</dbReference>
<evidence type="ECO:0000256" key="5">
    <source>
        <dbReference type="HAMAP-Rule" id="MF_01039"/>
    </source>
</evidence>
<name>A0A844QJD8_9HYPH</name>
<comment type="function">
    <text evidence="5 9">Catalyzes the interconversion of 2-phosphoglycerate and 3-phosphoglycerate.</text>
</comment>
<comment type="catalytic activity">
    <reaction evidence="5 9">
        <text>(2R)-2-phosphoglycerate = (2R)-3-phosphoglycerate</text>
        <dbReference type="Rhea" id="RHEA:15901"/>
        <dbReference type="ChEBI" id="CHEBI:58272"/>
        <dbReference type="ChEBI" id="CHEBI:58289"/>
        <dbReference type="EC" id="5.4.2.11"/>
    </reaction>
</comment>
<dbReference type="Pfam" id="PF00300">
    <property type="entry name" value="His_Phos_1"/>
    <property type="match status" value="1"/>
</dbReference>
<dbReference type="Proteomes" id="UP000463224">
    <property type="component" value="Unassembled WGS sequence"/>
</dbReference>
<organism evidence="10 11">
    <name type="scientific">Nitratireductor arenosus</name>
    <dbReference type="NCBI Taxonomy" id="2682096"/>
    <lineage>
        <taxon>Bacteria</taxon>
        <taxon>Pseudomonadati</taxon>
        <taxon>Pseudomonadota</taxon>
        <taxon>Alphaproteobacteria</taxon>
        <taxon>Hyphomicrobiales</taxon>
        <taxon>Phyllobacteriaceae</taxon>
        <taxon>Nitratireductor</taxon>
    </lineage>
</organism>
<dbReference type="SMART" id="SM00855">
    <property type="entry name" value="PGAM"/>
    <property type="match status" value="1"/>
</dbReference>
<keyword evidence="4 5" id="KW-0413">Isomerase</keyword>
<reference evidence="10 11" key="1">
    <citation type="submission" date="2019-12" db="EMBL/GenBank/DDBJ databases">
        <title>Nitratireductor arenosus sp. nov., Isolated from sea sand, Jeju island, South Korea.</title>
        <authorList>
            <person name="Kim W."/>
        </authorList>
    </citation>
    <scope>NUCLEOTIDE SEQUENCE [LARGE SCALE GENOMIC DNA]</scope>
    <source>
        <strain evidence="10 11">CAU 1489</strain>
    </source>
</reference>
<feature type="binding site" evidence="5 7">
    <location>
        <position position="99"/>
    </location>
    <ligand>
        <name>substrate</name>
    </ligand>
</feature>
<feature type="active site" description="Tele-phosphohistidine intermediate" evidence="5 6">
    <location>
        <position position="10"/>
    </location>
</feature>
<proteinExistence type="inferred from homology"/>
<feature type="binding site" evidence="5 7">
    <location>
        <begin position="115"/>
        <end position="116"/>
    </location>
    <ligand>
        <name>substrate</name>
    </ligand>
</feature>
<dbReference type="SUPFAM" id="SSF53254">
    <property type="entry name" value="Phosphoglycerate mutase-like"/>
    <property type="match status" value="1"/>
</dbReference>
<gene>
    <name evidence="5" type="primary">gpmA</name>
    <name evidence="10" type="ORF">GN330_12390</name>
</gene>
<feature type="binding site" evidence="5 7">
    <location>
        <begin position="88"/>
        <end position="91"/>
    </location>
    <ligand>
        <name>substrate</name>
    </ligand>
</feature>
<feature type="binding site" evidence="5 7">
    <location>
        <begin position="9"/>
        <end position="16"/>
    </location>
    <ligand>
        <name>substrate</name>
    </ligand>
</feature>
<evidence type="ECO:0000256" key="6">
    <source>
        <dbReference type="PIRSR" id="PIRSR613078-1"/>
    </source>
</evidence>
<comment type="caution">
    <text evidence="10">The sequence shown here is derived from an EMBL/GenBank/DDBJ whole genome shotgun (WGS) entry which is preliminary data.</text>
</comment>
<accession>A0A844QJD8</accession>
<dbReference type="InterPro" id="IPR005952">
    <property type="entry name" value="Phosphogly_mut1"/>
</dbReference>
<dbReference type="EMBL" id="WPHG01000003">
    <property type="protein sequence ID" value="MVA98041.1"/>
    <property type="molecule type" value="Genomic_DNA"/>
</dbReference>
<evidence type="ECO:0000256" key="1">
    <source>
        <dbReference type="ARBA" id="ARBA00006717"/>
    </source>
</evidence>